<dbReference type="InterPro" id="IPR043129">
    <property type="entry name" value="ATPase_NBD"/>
</dbReference>
<dbReference type="Pfam" id="PF01869">
    <property type="entry name" value="BcrAD_BadFG"/>
    <property type="match status" value="1"/>
</dbReference>
<evidence type="ECO:0000313" key="2">
    <source>
        <dbReference type="EMBL" id="MFC6707618.1"/>
    </source>
</evidence>
<gene>
    <name evidence="2" type="ORF">ACFQDH_20840</name>
</gene>
<dbReference type="PANTHER" id="PTHR43190:SF3">
    <property type="entry name" value="N-ACETYL-D-GLUCOSAMINE KINASE"/>
    <property type="match status" value="1"/>
</dbReference>
<protein>
    <submittedName>
        <fullName evidence="2">N-acetylglucosamine kinase</fullName>
    </submittedName>
</protein>
<dbReference type="InterPro" id="IPR002731">
    <property type="entry name" value="ATPase_BadF"/>
</dbReference>
<accession>A0ABW2ALJ1</accession>
<dbReference type="Gene3D" id="3.30.420.40">
    <property type="match status" value="2"/>
</dbReference>
<sequence length="327" mass="32750">MSLFLTVDAGGTSTRALVHDAEGTCSGYAVAGGGNPTASGVESVANAMRSAATEALGQAGAGPGEIGHALAAMAGSAVGLTGVERGLQQLGVGATLHLGSDLEAMFFAGTAQLSGAALVSGTGAAAIVVHDGVTTARGDGRGWLLGDDGSGYWIARRVVRAVTADLDGRGPQTSLTDVLLPAAGVTGDRAADKDVLLDQLVANLYAIPTPGIARFAPLAFDHADIDDVARSIVDDAGVCLADTVTALPSADRDAPLVVGGSVLFHQEGLRTTVTGLLRERGWGGPVLPMADGTLGAVCMNLRSAGVTVDAELHKHARISLAAIRSRS</sequence>
<evidence type="ECO:0000259" key="1">
    <source>
        <dbReference type="Pfam" id="PF01869"/>
    </source>
</evidence>
<dbReference type="PANTHER" id="PTHR43190">
    <property type="entry name" value="N-ACETYL-D-GLUCOSAMINE KINASE"/>
    <property type="match status" value="1"/>
</dbReference>
<reference evidence="3" key="1">
    <citation type="journal article" date="2019" name="Int. J. Syst. Evol. Microbiol.">
        <title>The Global Catalogue of Microorganisms (GCM) 10K type strain sequencing project: providing services to taxonomists for standard genome sequencing and annotation.</title>
        <authorList>
            <consortium name="The Broad Institute Genomics Platform"/>
            <consortium name="The Broad Institute Genome Sequencing Center for Infectious Disease"/>
            <person name="Wu L."/>
            <person name="Ma J."/>
        </authorList>
    </citation>
    <scope>NUCLEOTIDE SEQUENCE [LARGE SCALE GENOMIC DNA]</scope>
    <source>
        <strain evidence="3">CCUG 58127</strain>
    </source>
</reference>
<proteinExistence type="predicted"/>
<feature type="domain" description="ATPase BadF/BadG/BcrA/BcrD type" evidence="1">
    <location>
        <begin position="7"/>
        <end position="297"/>
    </location>
</feature>
<comment type="caution">
    <text evidence="2">The sequence shown here is derived from an EMBL/GenBank/DDBJ whole genome shotgun (WGS) entry which is preliminary data.</text>
</comment>
<dbReference type="SUPFAM" id="SSF53067">
    <property type="entry name" value="Actin-like ATPase domain"/>
    <property type="match status" value="2"/>
</dbReference>
<name>A0ABW2ALJ1_9MICO</name>
<keyword evidence="2" id="KW-0808">Transferase</keyword>
<dbReference type="EMBL" id="JBHSWH010000001">
    <property type="protein sequence ID" value="MFC6707618.1"/>
    <property type="molecule type" value="Genomic_DNA"/>
</dbReference>
<keyword evidence="2" id="KW-0418">Kinase</keyword>
<dbReference type="GO" id="GO:0016301">
    <property type="term" value="F:kinase activity"/>
    <property type="evidence" value="ECO:0007669"/>
    <property type="project" value="UniProtKB-KW"/>
</dbReference>
<keyword evidence="3" id="KW-1185">Reference proteome</keyword>
<dbReference type="Proteomes" id="UP001596298">
    <property type="component" value="Unassembled WGS sequence"/>
</dbReference>
<dbReference type="RefSeq" id="WP_382404289.1">
    <property type="nucleotide sequence ID" value="NZ_JBHSWH010000001.1"/>
</dbReference>
<evidence type="ECO:0000313" key="3">
    <source>
        <dbReference type="Proteomes" id="UP001596298"/>
    </source>
</evidence>
<organism evidence="2 3">
    <name type="scientific">Flexivirga alba</name>
    <dbReference type="NCBI Taxonomy" id="702742"/>
    <lineage>
        <taxon>Bacteria</taxon>
        <taxon>Bacillati</taxon>
        <taxon>Actinomycetota</taxon>
        <taxon>Actinomycetes</taxon>
        <taxon>Micrococcales</taxon>
        <taxon>Dermacoccaceae</taxon>
        <taxon>Flexivirga</taxon>
    </lineage>
</organism>
<dbReference type="InterPro" id="IPR052519">
    <property type="entry name" value="Euk-type_GlcNAc_Kinase"/>
</dbReference>